<dbReference type="InterPro" id="IPR050366">
    <property type="entry name" value="BP-dependent_transpt_permease"/>
</dbReference>
<dbReference type="Gene3D" id="1.10.3720.10">
    <property type="entry name" value="MetI-like"/>
    <property type="match status" value="1"/>
</dbReference>
<evidence type="ECO:0000256" key="6">
    <source>
        <dbReference type="ARBA" id="ARBA00023136"/>
    </source>
</evidence>
<dbReference type="Pfam" id="PF00528">
    <property type="entry name" value="BPD_transp_1"/>
    <property type="match status" value="1"/>
</dbReference>
<gene>
    <name evidence="9" type="ORF">D5281_09740</name>
</gene>
<evidence type="ECO:0000256" key="5">
    <source>
        <dbReference type="ARBA" id="ARBA00022989"/>
    </source>
</evidence>
<evidence type="ECO:0000256" key="1">
    <source>
        <dbReference type="ARBA" id="ARBA00004651"/>
    </source>
</evidence>
<dbReference type="EMBL" id="QZDT01000013">
    <property type="protein sequence ID" value="NBJ92874.1"/>
    <property type="molecule type" value="Genomic_DNA"/>
</dbReference>
<dbReference type="PROSITE" id="PS50928">
    <property type="entry name" value="ABC_TM1"/>
    <property type="match status" value="1"/>
</dbReference>
<dbReference type="Proteomes" id="UP001154420">
    <property type="component" value="Unassembled WGS sequence"/>
</dbReference>
<reference evidence="9" key="1">
    <citation type="submission" date="2018-09" db="EMBL/GenBank/DDBJ databases">
        <title>Murine metabolic-syndrome-specific gut microbial biobank.</title>
        <authorList>
            <person name="Liu C."/>
        </authorList>
    </citation>
    <scope>NUCLEOTIDE SEQUENCE</scope>
    <source>
        <strain evidence="9">D42-62</strain>
    </source>
</reference>
<evidence type="ECO:0000256" key="2">
    <source>
        <dbReference type="ARBA" id="ARBA00022448"/>
    </source>
</evidence>
<proteinExistence type="inferred from homology"/>
<evidence type="ECO:0000256" key="3">
    <source>
        <dbReference type="ARBA" id="ARBA00022475"/>
    </source>
</evidence>
<evidence type="ECO:0000256" key="4">
    <source>
        <dbReference type="ARBA" id="ARBA00022692"/>
    </source>
</evidence>
<accession>A0A9X5GS29</accession>
<comment type="subcellular location">
    <subcellularLocation>
        <location evidence="1 7">Cell membrane</location>
        <topology evidence="1 7">Multi-pass membrane protein</topology>
    </subcellularLocation>
</comment>
<organism evidence="9 10">
    <name type="scientific">Parablautia muri</name>
    <dbReference type="NCBI Taxonomy" id="2320879"/>
    <lineage>
        <taxon>Bacteria</taxon>
        <taxon>Bacillati</taxon>
        <taxon>Bacillota</taxon>
        <taxon>Clostridia</taxon>
        <taxon>Lachnospirales</taxon>
        <taxon>Lachnospiraceae</taxon>
        <taxon>Parablautia</taxon>
    </lineage>
</organism>
<name>A0A9X5GS29_9FIRM</name>
<dbReference type="Pfam" id="PF12911">
    <property type="entry name" value="OppC_N"/>
    <property type="match status" value="1"/>
</dbReference>
<keyword evidence="5 7" id="KW-1133">Transmembrane helix</keyword>
<evidence type="ECO:0000313" key="9">
    <source>
        <dbReference type="EMBL" id="NBJ92874.1"/>
    </source>
</evidence>
<keyword evidence="10" id="KW-1185">Reference proteome</keyword>
<dbReference type="OrthoDB" id="9783218at2"/>
<keyword evidence="6 7" id="KW-0472">Membrane</keyword>
<dbReference type="PANTHER" id="PTHR43386:SF1">
    <property type="entry name" value="D,D-DIPEPTIDE TRANSPORT SYSTEM PERMEASE PROTEIN DDPC-RELATED"/>
    <property type="match status" value="1"/>
</dbReference>
<feature type="transmembrane region" description="Helical" evidence="7">
    <location>
        <begin position="264"/>
        <end position="285"/>
    </location>
</feature>
<dbReference type="PANTHER" id="PTHR43386">
    <property type="entry name" value="OLIGOPEPTIDE TRANSPORT SYSTEM PERMEASE PROTEIN APPC"/>
    <property type="match status" value="1"/>
</dbReference>
<feature type="domain" description="ABC transmembrane type-1" evidence="8">
    <location>
        <begin position="93"/>
        <end position="282"/>
    </location>
</feature>
<evidence type="ECO:0000313" key="10">
    <source>
        <dbReference type="Proteomes" id="UP001154420"/>
    </source>
</evidence>
<protein>
    <submittedName>
        <fullName evidence="9">ABC transporter permease</fullName>
    </submittedName>
</protein>
<dbReference type="AlphaFoldDB" id="A0A9X5GS29"/>
<dbReference type="InterPro" id="IPR035906">
    <property type="entry name" value="MetI-like_sf"/>
</dbReference>
<evidence type="ECO:0000259" key="8">
    <source>
        <dbReference type="PROSITE" id="PS50928"/>
    </source>
</evidence>
<feature type="transmembrane region" description="Helical" evidence="7">
    <location>
        <begin position="143"/>
        <end position="168"/>
    </location>
</feature>
<dbReference type="InterPro" id="IPR000515">
    <property type="entry name" value="MetI-like"/>
</dbReference>
<keyword evidence="2 7" id="KW-0813">Transport</keyword>
<dbReference type="GO" id="GO:0005886">
    <property type="term" value="C:plasma membrane"/>
    <property type="evidence" value="ECO:0007669"/>
    <property type="project" value="UniProtKB-SubCell"/>
</dbReference>
<keyword evidence="4 7" id="KW-0812">Transmembrane</keyword>
<evidence type="ECO:0000256" key="7">
    <source>
        <dbReference type="RuleBase" id="RU363032"/>
    </source>
</evidence>
<dbReference type="CDD" id="cd06261">
    <property type="entry name" value="TM_PBP2"/>
    <property type="match status" value="1"/>
</dbReference>
<sequence>MAKEKINETTNKKRKKQSRFISTFKRVFETVPAKTGGILLIFIIALCVLAPVFAGCDPNEMDMANALAKPSLQHLCGTDNLGRDQWARILYGGRYSLALGIIGSLFAAVGGTSLGVIAGYFGGQTENLIMRFCDVWSAIPGTLLCIVISTALGPGFFNTIIALSIGAVPNGARMTRGQILAERTKEYLEAAEAMNCSKVSIMFKHLLPNVISPTIVGTTMGIGATITQAATLSYIGLGVQPPTPEWGAMLSAGKSYVTSFPHLLLYPGIAIGLTTLAINLMGDGLRDALDPKLRK</sequence>
<dbReference type="GO" id="GO:0055085">
    <property type="term" value="P:transmembrane transport"/>
    <property type="evidence" value="ECO:0007669"/>
    <property type="project" value="InterPro"/>
</dbReference>
<comment type="similarity">
    <text evidence="7">Belongs to the binding-protein-dependent transport system permease family.</text>
</comment>
<dbReference type="InterPro" id="IPR025966">
    <property type="entry name" value="OppC_N"/>
</dbReference>
<feature type="transmembrane region" description="Helical" evidence="7">
    <location>
        <begin position="95"/>
        <end position="122"/>
    </location>
</feature>
<keyword evidence="3" id="KW-1003">Cell membrane</keyword>
<comment type="caution">
    <text evidence="9">The sequence shown here is derived from an EMBL/GenBank/DDBJ whole genome shotgun (WGS) entry which is preliminary data.</text>
</comment>
<dbReference type="SUPFAM" id="SSF161098">
    <property type="entry name" value="MetI-like"/>
    <property type="match status" value="1"/>
</dbReference>